<organism evidence="1 2">
    <name type="scientific">Corynebacterium sphenisci DSM 44792</name>
    <dbReference type="NCBI Taxonomy" id="1437874"/>
    <lineage>
        <taxon>Bacteria</taxon>
        <taxon>Bacillati</taxon>
        <taxon>Actinomycetota</taxon>
        <taxon>Actinomycetes</taxon>
        <taxon>Mycobacteriales</taxon>
        <taxon>Corynebacteriaceae</taxon>
        <taxon>Corynebacterium</taxon>
    </lineage>
</organism>
<gene>
    <name evidence="1" type="ORF">CSPHI_07560</name>
</gene>
<reference evidence="1 2" key="1">
    <citation type="submission" date="2014-08" db="EMBL/GenBank/DDBJ databases">
        <title>Complete genome sequence of Corynebacterium sphenisci CECT 5990(T) (=DSM 44792(T)), isolated from healthy wild penguins.</title>
        <authorList>
            <person name="Ruckert C."/>
            <person name="Albersmeier A."/>
            <person name="Winkler A."/>
            <person name="Kalinowski J."/>
        </authorList>
    </citation>
    <scope>NUCLEOTIDE SEQUENCE [LARGE SCALE GENOMIC DNA]</scope>
    <source>
        <strain evidence="1 2">DSM 44792</strain>
    </source>
</reference>
<protein>
    <submittedName>
        <fullName evidence="1">Uncharacterized protein</fullName>
    </submittedName>
</protein>
<dbReference type="KEGG" id="csph:CSPHI_07560"/>
<dbReference type="EMBL" id="CP009248">
    <property type="protein sequence ID" value="APT90918.1"/>
    <property type="molecule type" value="Genomic_DNA"/>
</dbReference>
<evidence type="ECO:0000313" key="2">
    <source>
        <dbReference type="Proteomes" id="UP000185469"/>
    </source>
</evidence>
<evidence type="ECO:0000313" key="1">
    <source>
        <dbReference type="EMBL" id="APT90918.1"/>
    </source>
</evidence>
<proteinExistence type="predicted"/>
<dbReference type="RefSeq" id="WP_075692175.1">
    <property type="nucleotide sequence ID" value="NZ_CP009248.1"/>
</dbReference>
<sequence>MSESSGGAHGELAVLLARSRAALLRGDAPAMARAAVDYALDHWLDEPAPEELAPVPRCEAHRLRMVVARSLELGEEARRAHRDWLAAARVADAAAGAGSPAAGADPGPETLLARVAGAAAAVGDVDPVAEGIALSPPVEVVTALTAVAAALPGKPGRNPDPLLDHVAQVLIGAALDFGELGLARSVLDWLAHRPGPVARGDAFRLLQARARVVAGSLATAVADCELVLRDPAGDPGWAAAGAHRILAGLAHRRGDAAGEAHHLEAAAHAAAGAGLLLAELRARHRAGAVALGRGDHAVARRVSALPPAVLHHPPPANPVVQGITAHRARALLHLGEPAGALRAAEPVAAWAELSGCSSLAGHAYATAVDAAIASGWHLHSAVLLVRHAGQLRRDGRGADAARRIALAARSAALPDPGPGAAWPDLAEELRRGFDDVDRGEPPVGASGAAGTASAREHLAGELIAISAALADDRASRLVREANLAYVLMLTNRPMAAIRLAEATAAAYRDTGEALAAAEALIVAAACCRRLEDDAGLRHYAEQVRALLPAGLPGDFWMLRTLDDLLGGRD</sequence>
<dbReference type="AlphaFoldDB" id="A0A1L7CYK9"/>
<dbReference type="Proteomes" id="UP000185469">
    <property type="component" value="Chromosome"/>
</dbReference>
<accession>A0A1L7CYK9</accession>
<name>A0A1L7CYK9_9CORY</name>
<keyword evidence="2" id="KW-1185">Reference proteome</keyword>